<feature type="transmembrane region" description="Helical" evidence="6">
    <location>
        <begin position="362"/>
        <end position="390"/>
    </location>
</feature>
<proteinExistence type="predicted"/>
<evidence type="ECO:0000313" key="9">
    <source>
        <dbReference type="Proteomes" id="UP001611580"/>
    </source>
</evidence>
<feature type="transmembrane region" description="Helical" evidence="6">
    <location>
        <begin position="276"/>
        <end position="299"/>
    </location>
</feature>
<feature type="transmembrane region" description="Helical" evidence="6">
    <location>
        <begin position="210"/>
        <end position="235"/>
    </location>
</feature>
<feature type="transmembrane region" description="Helical" evidence="6">
    <location>
        <begin position="91"/>
        <end position="112"/>
    </location>
</feature>
<feature type="region of interest" description="Disordered" evidence="5">
    <location>
        <begin position="23"/>
        <end position="45"/>
    </location>
</feature>
<feature type="transmembrane region" description="Helical" evidence="6">
    <location>
        <begin position="55"/>
        <end position="79"/>
    </location>
</feature>
<evidence type="ECO:0000256" key="1">
    <source>
        <dbReference type="ARBA" id="ARBA00004651"/>
    </source>
</evidence>
<dbReference type="InterPro" id="IPR036259">
    <property type="entry name" value="MFS_trans_sf"/>
</dbReference>
<dbReference type="SUPFAM" id="SSF103473">
    <property type="entry name" value="MFS general substrate transporter"/>
    <property type="match status" value="1"/>
</dbReference>
<dbReference type="PANTHER" id="PTHR23534">
    <property type="entry name" value="MFS PERMEASE"/>
    <property type="match status" value="1"/>
</dbReference>
<reference evidence="8 9" key="1">
    <citation type="submission" date="2024-10" db="EMBL/GenBank/DDBJ databases">
        <title>The Natural Products Discovery Center: Release of the First 8490 Sequenced Strains for Exploring Actinobacteria Biosynthetic Diversity.</title>
        <authorList>
            <person name="Kalkreuter E."/>
            <person name="Kautsar S.A."/>
            <person name="Yang D."/>
            <person name="Bader C.D."/>
            <person name="Teijaro C.N."/>
            <person name="Fluegel L."/>
            <person name="Davis C.M."/>
            <person name="Simpson J.R."/>
            <person name="Lauterbach L."/>
            <person name="Steele A.D."/>
            <person name="Gui C."/>
            <person name="Meng S."/>
            <person name="Li G."/>
            <person name="Viehrig K."/>
            <person name="Ye F."/>
            <person name="Su P."/>
            <person name="Kiefer A.F."/>
            <person name="Nichols A."/>
            <person name="Cepeda A.J."/>
            <person name="Yan W."/>
            <person name="Fan B."/>
            <person name="Jiang Y."/>
            <person name="Adhikari A."/>
            <person name="Zheng C.-J."/>
            <person name="Schuster L."/>
            <person name="Cowan T.M."/>
            <person name="Smanski M.J."/>
            <person name="Chevrette M.G."/>
            <person name="De Carvalho L.P.S."/>
            <person name="Shen B."/>
        </authorList>
    </citation>
    <scope>NUCLEOTIDE SEQUENCE [LARGE SCALE GENOMIC DNA]</scope>
    <source>
        <strain evidence="8 9">NPDC019481</strain>
    </source>
</reference>
<evidence type="ECO:0000256" key="2">
    <source>
        <dbReference type="ARBA" id="ARBA00022692"/>
    </source>
</evidence>
<protein>
    <submittedName>
        <fullName evidence="8">MFS transporter</fullName>
    </submittedName>
</protein>
<dbReference type="RefSeq" id="WP_397406291.1">
    <property type="nucleotide sequence ID" value="NZ_JBIRYI010000013.1"/>
</dbReference>
<feature type="transmembrane region" description="Helical" evidence="6">
    <location>
        <begin position="144"/>
        <end position="167"/>
    </location>
</feature>
<dbReference type="PANTHER" id="PTHR23534:SF1">
    <property type="entry name" value="MAJOR FACILITATOR SUPERFAMILY PROTEIN"/>
    <property type="match status" value="1"/>
</dbReference>
<evidence type="ECO:0000259" key="7">
    <source>
        <dbReference type="PROSITE" id="PS50850"/>
    </source>
</evidence>
<keyword evidence="4 6" id="KW-0472">Membrane</keyword>
<feature type="domain" description="Major facilitator superfamily (MFS) profile" evidence="7">
    <location>
        <begin position="53"/>
        <end position="456"/>
    </location>
</feature>
<dbReference type="Pfam" id="PF07690">
    <property type="entry name" value="MFS_1"/>
    <property type="match status" value="1"/>
</dbReference>
<organism evidence="8 9">
    <name type="scientific">Promicromonospora kroppenstedtii</name>
    <dbReference type="NCBI Taxonomy" id="440482"/>
    <lineage>
        <taxon>Bacteria</taxon>
        <taxon>Bacillati</taxon>
        <taxon>Actinomycetota</taxon>
        <taxon>Actinomycetes</taxon>
        <taxon>Micrococcales</taxon>
        <taxon>Promicromonosporaceae</taxon>
        <taxon>Promicromonospora</taxon>
    </lineage>
</organism>
<dbReference type="Proteomes" id="UP001611580">
    <property type="component" value="Unassembled WGS sequence"/>
</dbReference>
<feature type="transmembrane region" description="Helical" evidence="6">
    <location>
        <begin position="426"/>
        <end position="445"/>
    </location>
</feature>
<dbReference type="Gene3D" id="1.20.1250.20">
    <property type="entry name" value="MFS general substrate transporter like domains"/>
    <property type="match status" value="1"/>
</dbReference>
<feature type="transmembrane region" description="Helical" evidence="6">
    <location>
        <begin position="338"/>
        <end position="356"/>
    </location>
</feature>
<evidence type="ECO:0000256" key="4">
    <source>
        <dbReference type="ARBA" id="ARBA00023136"/>
    </source>
</evidence>
<feature type="transmembrane region" description="Helical" evidence="6">
    <location>
        <begin position="119"/>
        <end position="138"/>
    </location>
</feature>
<evidence type="ECO:0000256" key="5">
    <source>
        <dbReference type="SAM" id="MobiDB-lite"/>
    </source>
</evidence>
<feature type="transmembrane region" description="Helical" evidence="6">
    <location>
        <begin position="305"/>
        <end position="326"/>
    </location>
</feature>
<keyword evidence="3 6" id="KW-1133">Transmembrane helix</keyword>
<evidence type="ECO:0000256" key="6">
    <source>
        <dbReference type="SAM" id="Phobius"/>
    </source>
</evidence>
<sequence length="463" mass="47527">MEPYGFSAHLEYKLCPCGTSERTTVSERRQPADIPRASGGVPPTVAEPAQRRTMIVLVITQIIGTVGVGIAPSIGVLLAGEVTDNEAWAGLARTASTLGAALLGLPLGNLAARFGRRPALSAGWWTAAAGSALLVVAAQGGLVVPLFIGLTLIGAGSAVSLQSRFAATDLAQPHHKGRSLALIVWVGTIGSVLGPNLGVPGQLIGDWTELTVYAGAFLIAAVCLALAGLVVFLWLRPDPLLLLQGSARPRSSRAGGGSGRMRLVLAELRANRTARYALVAILTAQVVMVSIMTMTPVHIAHHSGSITLVGITISLHIAGMYALSPIVGHLADRRGHRLTIGVGILVLALSLVIAALRPDSTGWVMVSLTLLGVGWSFVNVAGSALFSTVVSDQTRASAQGGVDALSNLSGAMAAFAAGPLLAVSNFATLSILALVVLGPLTLLTLTRRGLLTAREAGPQFPGA</sequence>
<feature type="transmembrane region" description="Helical" evidence="6">
    <location>
        <begin position="179"/>
        <end position="198"/>
    </location>
</feature>
<dbReference type="EMBL" id="JBIRYI010000013">
    <property type="protein sequence ID" value="MFI2489219.1"/>
    <property type="molecule type" value="Genomic_DNA"/>
</dbReference>
<evidence type="ECO:0000313" key="8">
    <source>
        <dbReference type="EMBL" id="MFI2489219.1"/>
    </source>
</evidence>
<gene>
    <name evidence="8" type="ORF">ACH47X_20080</name>
</gene>
<dbReference type="InterPro" id="IPR020846">
    <property type="entry name" value="MFS_dom"/>
</dbReference>
<dbReference type="InterPro" id="IPR011701">
    <property type="entry name" value="MFS"/>
</dbReference>
<keyword evidence="2 6" id="KW-0812">Transmembrane</keyword>
<accession>A0ABW7XNV3</accession>
<comment type="caution">
    <text evidence="8">The sequence shown here is derived from an EMBL/GenBank/DDBJ whole genome shotgun (WGS) entry which is preliminary data.</text>
</comment>
<evidence type="ECO:0000256" key="3">
    <source>
        <dbReference type="ARBA" id="ARBA00022989"/>
    </source>
</evidence>
<dbReference type="PROSITE" id="PS50850">
    <property type="entry name" value="MFS"/>
    <property type="match status" value="1"/>
</dbReference>
<keyword evidence="9" id="KW-1185">Reference proteome</keyword>
<comment type="subcellular location">
    <subcellularLocation>
        <location evidence="1">Cell membrane</location>
        <topology evidence="1">Multi-pass membrane protein</topology>
    </subcellularLocation>
</comment>
<name>A0ABW7XNV3_9MICO</name>